<dbReference type="OrthoDB" id="3812886at2"/>
<dbReference type="STRING" id="573321.SAMN04488505_11020"/>
<gene>
    <name evidence="1" type="ORF">SAMN04488505_11020</name>
</gene>
<proteinExistence type="predicted"/>
<evidence type="ECO:0000313" key="1">
    <source>
        <dbReference type="EMBL" id="SEN38418.1"/>
    </source>
</evidence>
<sequence>MFSFFKRKKTALPVPAWAAYFNSAEYTEFLSLLDNYFKNKGIAYVLGDGEIILDNATFGAERMGLVNVSQVCKQHPQSAWKSCIEDHFNGMERAFAFTDDFEKRCHDLSFARDYIGIRLYHNSYVENIDPGLIIGKPLAGDLFMMLVFDLPNTVINVKPEQTIPWGLSDDALYEMGIVNMREKYLSHNSLEQLGDITIRFVQGDHFFVPNIVFDLERIPEYLGTHGSLIGIPHRHAVLIYPIEDLNVVKAINQLIPVISGMNQEGPGSVSKGLYWYYNGQLTGLPYSLEEKKLNFYPPEDFLSVLNTLQEPR</sequence>
<dbReference type="AlphaFoldDB" id="A0A1H8G538"/>
<evidence type="ECO:0000313" key="2">
    <source>
        <dbReference type="Proteomes" id="UP000198984"/>
    </source>
</evidence>
<organism evidence="1 2">
    <name type="scientific">Chitinophaga rupis</name>
    <dbReference type="NCBI Taxonomy" id="573321"/>
    <lineage>
        <taxon>Bacteria</taxon>
        <taxon>Pseudomonadati</taxon>
        <taxon>Bacteroidota</taxon>
        <taxon>Chitinophagia</taxon>
        <taxon>Chitinophagales</taxon>
        <taxon>Chitinophagaceae</taxon>
        <taxon>Chitinophaga</taxon>
    </lineage>
</organism>
<protein>
    <submittedName>
        <fullName evidence="1">Uncharacterized protein</fullName>
    </submittedName>
</protein>
<dbReference type="Proteomes" id="UP000198984">
    <property type="component" value="Unassembled WGS sequence"/>
</dbReference>
<name>A0A1H8G538_9BACT</name>
<dbReference type="RefSeq" id="WP_089919561.1">
    <property type="nucleotide sequence ID" value="NZ_FOBB01000010.1"/>
</dbReference>
<keyword evidence="2" id="KW-1185">Reference proteome</keyword>
<accession>A0A1H8G538</accession>
<dbReference type="EMBL" id="FOBB01000010">
    <property type="protein sequence ID" value="SEN38418.1"/>
    <property type="molecule type" value="Genomic_DNA"/>
</dbReference>
<reference evidence="1 2" key="1">
    <citation type="submission" date="2016-10" db="EMBL/GenBank/DDBJ databases">
        <authorList>
            <person name="de Groot N.N."/>
        </authorList>
    </citation>
    <scope>NUCLEOTIDE SEQUENCE [LARGE SCALE GENOMIC DNA]</scope>
    <source>
        <strain evidence="1 2">DSM 21039</strain>
    </source>
</reference>